<dbReference type="GO" id="GO:0005975">
    <property type="term" value="P:carbohydrate metabolic process"/>
    <property type="evidence" value="ECO:0007669"/>
    <property type="project" value="UniProtKB-ARBA"/>
</dbReference>
<feature type="region of interest" description="Disordered" evidence="1">
    <location>
        <begin position="1"/>
        <end position="24"/>
    </location>
</feature>
<organism evidence="2 3">
    <name type="scientific">Fibrisoma limi BUZ 3</name>
    <dbReference type="NCBI Taxonomy" id="1185876"/>
    <lineage>
        <taxon>Bacteria</taxon>
        <taxon>Pseudomonadati</taxon>
        <taxon>Bacteroidota</taxon>
        <taxon>Cytophagia</taxon>
        <taxon>Cytophagales</taxon>
        <taxon>Spirosomataceae</taxon>
        <taxon>Fibrisoma</taxon>
    </lineage>
</organism>
<geneLocation type="plasmid" evidence="2 3">
    <name>pFLIM01</name>
</geneLocation>
<accession>I2GU33</accession>
<evidence type="ECO:0000313" key="3">
    <source>
        <dbReference type="Proteomes" id="UP000009309"/>
    </source>
</evidence>
<gene>
    <name evidence="2" type="ORF">BN8_p06832</name>
</gene>
<keyword evidence="2" id="KW-0614">Plasmid</keyword>
<dbReference type="InterPro" id="IPR013320">
    <property type="entry name" value="ConA-like_dom_sf"/>
</dbReference>
<evidence type="ECO:0000313" key="2">
    <source>
        <dbReference type="EMBL" id="CCH57634.1"/>
    </source>
</evidence>
<dbReference type="AlphaFoldDB" id="I2GU33"/>
<dbReference type="EMBL" id="HE805916">
    <property type="protein sequence ID" value="CCH57634.1"/>
    <property type="molecule type" value="Genomic_DNA"/>
</dbReference>
<proteinExistence type="predicted"/>
<dbReference type="SUPFAM" id="SSF49899">
    <property type="entry name" value="Concanavalin A-like lectins/glucanases"/>
    <property type="match status" value="1"/>
</dbReference>
<keyword evidence="3" id="KW-1185">Reference proteome</keyword>
<name>I2GU33_9BACT</name>
<evidence type="ECO:0000256" key="1">
    <source>
        <dbReference type="SAM" id="MobiDB-lite"/>
    </source>
</evidence>
<reference evidence="2 3" key="1">
    <citation type="journal article" date="2012" name="J. Bacteriol.">
        <title>Genome Sequence of the Filamentous Bacterium Fibrisoma limi BUZ 3T.</title>
        <authorList>
            <person name="Filippini M."/>
            <person name="Qi W."/>
            <person name="Jaenicke S."/>
            <person name="Goesmann A."/>
            <person name="Smits T.H."/>
            <person name="Bagheri H.C."/>
        </authorList>
    </citation>
    <scope>NUCLEOTIDE SEQUENCE [LARGE SCALE GENOMIC DNA]</scope>
    <source>
        <strain evidence="3">BUZ 3T</strain>
        <plasmid evidence="2 3">pFLIM01</plasmid>
    </source>
</reference>
<protein>
    <submittedName>
        <fullName evidence="2">Uncharacterized protein</fullName>
    </submittedName>
</protein>
<dbReference type="GO" id="GO:0004553">
    <property type="term" value="F:hydrolase activity, hydrolyzing O-glycosyl compounds"/>
    <property type="evidence" value="ECO:0007669"/>
    <property type="project" value="UniProtKB-ARBA"/>
</dbReference>
<dbReference type="Proteomes" id="UP000009309">
    <property type="component" value="Plasmid pFLIM01"/>
</dbReference>
<sequence length="283" mass="31971">MQNDKNYESFYLRPHQSGNPDATQYNPVYNGWPSWQLYHGEGYTAPVQLSFNQWMHVKLVIADQQLQVYIDNMAQPVLVVPQLQRPVQPGTISVGGASDGAAHYANFSYTVLEKPLLTPVPPPQAVPAGAITIWQVSNAFAESAISNVVQLTPDQKNKLSWQTMEAEPTGRLNLARSVVWSSTATTTFARLLIDSEREQTKPLQLGFSDRAQVYLNDTLLYRGHDEFRSRDYRFLGSMGYYDTLYVRLRKGRNELWIAIAEDFGGWGVQALLVDQSGLRFPRP</sequence>